<dbReference type="AlphaFoldDB" id="A0A0V0ZL51"/>
<evidence type="ECO:0000313" key="1">
    <source>
        <dbReference type="EMBL" id="KRY13399.1"/>
    </source>
</evidence>
<dbReference type="Proteomes" id="UP000054783">
    <property type="component" value="Unassembled WGS sequence"/>
</dbReference>
<sequence length="128" mass="14523">LQSVIDCKRIIFRNCKRGKSKSIHHGITYFCVQEWLHLHACMMMVDRLQNEQQDADGSCSFRKLFSSWSPRKSNHSNTEPTGTFDHCRSMSTGRTVEIDPQLFLSDFSLAFAGMFPSAFPCSTATPVP</sequence>
<evidence type="ECO:0000313" key="2">
    <source>
        <dbReference type="Proteomes" id="UP000054783"/>
    </source>
</evidence>
<protein>
    <submittedName>
        <fullName evidence="1">Uncharacterized protein</fullName>
    </submittedName>
</protein>
<dbReference type="EMBL" id="JYDQ01000140">
    <property type="protein sequence ID" value="KRY13399.1"/>
    <property type="molecule type" value="Genomic_DNA"/>
</dbReference>
<comment type="caution">
    <text evidence="1">The sequence shown here is derived from an EMBL/GenBank/DDBJ whole genome shotgun (WGS) entry which is preliminary data.</text>
</comment>
<feature type="non-terminal residue" evidence="1">
    <location>
        <position position="1"/>
    </location>
</feature>
<reference evidence="1 2" key="1">
    <citation type="submission" date="2015-01" db="EMBL/GenBank/DDBJ databases">
        <title>Evolution of Trichinella species and genotypes.</title>
        <authorList>
            <person name="Korhonen P.K."/>
            <person name="Edoardo P."/>
            <person name="Giuseppe L.R."/>
            <person name="Gasser R.B."/>
        </authorList>
    </citation>
    <scope>NUCLEOTIDE SEQUENCE [LARGE SCALE GENOMIC DNA]</scope>
    <source>
        <strain evidence="1">ISS2496</strain>
    </source>
</reference>
<proteinExistence type="predicted"/>
<organism evidence="1 2">
    <name type="scientific">Trichinella patagoniensis</name>
    <dbReference type="NCBI Taxonomy" id="990121"/>
    <lineage>
        <taxon>Eukaryota</taxon>
        <taxon>Metazoa</taxon>
        <taxon>Ecdysozoa</taxon>
        <taxon>Nematoda</taxon>
        <taxon>Enoplea</taxon>
        <taxon>Dorylaimia</taxon>
        <taxon>Trichinellida</taxon>
        <taxon>Trichinellidae</taxon>
        <taxon>Trichinella</taxon>
    </lineage>
</organism>
<gene>
    <name evidence="1" type="ORF">T12_13305</name>
</gene>
<keyword evidence="2" id="KW-1185">Reference proteome</keyword>
<name>A0A0V0ZL51_9BILA</name>
<accession>A0A0V0ZL51</accession>